<comment type="caution">
    <text evidence="2">The sequence shown here is derived from an EMBL/GenBank/DDBJ whole genome shotgun (WGS) entry which is preliminary data.</text>
</comment>
<sequence length="308" mass="34006">MSNTVQNRCRAGVLVLLWLLSSLGAQAQQKVQVVTRTLEQRWVCKPNTPVRIRAEKATLRVQGWDKPIVQVVLRLSARHPDRAVAERDLAAAQYRLQQNVSAINLVNFFSLPAGAPAVQSDLRAEYTVMMPAGNHLVAANTYGQTSLIDLYGWQQLEQDFGKITLQNLQGTVAITARYADMTASDVEANFTCEANKSAVQLFRIGGTTVIHNQYGSVHAQPTADLRKLTVEADRTEVVVSAPQPEQFTYQLSVQQGTLQVPAVYQANQRSAGGRATLTTMATQLRPVVRVSTSYAPLRLQTQEFVFQP</sequence>
<organism evidence="2 3">
    <name type="scientific">Hymenobacter defluvii</name>
    <dbReference type="NCBI Taxonomy" id="2054411"/>
    <lineage>
        <taxon>Bacteria</taxon>
        <taxon>Pseudomonadati</taxon>
        <taxon>Bacteroidota</taxon>
        <taxon>Cytophagia</taxon>
        <taxon>Cytophagales</taxon>
        <taxon>Hymenobacteraceae</taxon>
        <taxon>Hymenobacter</taxon>
    </lineage>
</organism>
<dbReference type="RefSeq" id="WP_208307695.1">
    <property type="nucleotide sequence ID" value="NZ_JAGETX010000005.1"/>
</dbReference>
<accession>A0ABS3TF99</accession>
<evidence type="ECO:0000313" key="2">
    <source>
        <dbReference type="EMBL" id="MBO3271259.1"/>
    </source>
</evidence>
<evidence type="ECO:0000256" key="1">
    <source>
        <dbReference type="SAM" id="SignalP"/>
    </source>
</evidence>
<feature type="signal peptide" evidence="1">
    <location>
        <begin position="1"/>
        <end position="27"/>
    </location>
</feature>
<name>A0ABS3TF99_9BACT</name>
<keyword evidence="3" id="KW-1185">Reference proteome</keyword>
<feature type="chain" id="PRO_5047408138" description="Adhesin domain-containing protein" evidence="1">
    <location>
        <begin position="28"/>
        <end position="308"/>
    </location>
</feature>
<keyword evidence="1" id="KW-0732">Signal</keyword>
<reference evidence="2 3" key="1">
    <citation type="submission" date="2021-03" db="EMBL/GenBank/DDBJ databases">
        <authorList>
            <person name="Kim M.K."/>
        </authorList>
    </citation>
    <scope>NUCLEOTIDE SEQUENCE [LARGE SCALE GENOMIC DNA]</scope>
    <source>
        <strain evidence="2 3">BT507</strain>
    </source>
</reference>
<evidence type="ECO:0000313" key="3">
    <source>
        <dbReference type="Proteomes" id="UP000670527"/>
    </source>
</evidence>
<proteinExistence type="predicted"/>
<dbReference type="EMBL" id="JAGETX010000005">
    <property type="protein sequence ID" value="MBO3271259.1"/>
    <property type="molecule type" value="Genomic_DNA"/>
</dbReference>
<evidence type="ECO:0008006" key="4">
    <source>
        <dbReference type="Google" id="ProtNLM"/>
    </source>
</evidence>
<dbReference type="Proteomes" id="UP000670527">
    <property type="component" value="Unassembled WGS sequence"/>
</dbReference>
<gene>
    <name evidence="2" type="ORF">J4D97_11410</name>
</gene>
<protein>
    <recommendedName>
        <fullName evidence="4">Adhesin domain-containing protein</fullName>
    </recommendedName>
</protein>